<protein>
    <submittedName>
        <fullName evidence="1">Phage tail protein</fullName>
    </submittedName>
</protein>
<dbReference type="Proteomes" id="UP001165492">
    <property type="component" value="Unassembled WGS sequence"/>
</dbReference>
<proteinExistence type="predicted"/>
<evidence type="ECO:0000313" key="2">
    <source>
        <dbReference type="Proteomes" id="UP001165492"/>
    </source>
</evidence>
<sequence length="136" mass="14951">MIGTLGKVVFEVSASKVRTFDGMKRSGTGRWATHDIIGQKPVMEYLGPGIEQISFTMRLDLFLGINPSEELAVLRQMRDTGEAVALILEGQPVTDNLWVIESLSEDYPAIDNAGRILIANVDINLKEYVKSVVVAT</sequence>
<evidence type="ECO:0000313" key="1">
    <source>
        <dbReference type="EMBL" id="MCC5467618.1"/>
    </source>
</evidence>
<comment type="caution">
    <text evidence="1">The sequence shown here is derived from an EMBL/GenBank/DDBJ whole genome shotgun (WGS) entry which is preliminary data.</text>
</comment>
<dbReference type="RefSeq" id="WP_229536585.1">
    <property type="nucleotide sequence ID" value="NZ_JAJHJB010000037.1"/>
</dbReference>
<reference evidence="1" key="1">
    <citation type="submission" date="2021-11" db="EMBL/GenBank/DDBJ databases">
        <title>Description of a new species Pelosinus isolated from the bottom sediments of Lake Baikal.</title>
        <authorList>
            <person name="Zakharyuk A."/>
        </authorList>
    </citation>
    <scope>NUCLEOTIDE SEQUENCE</scope>
    <source>
        <strain evidence="1">Bkl1</strain>
    </source>
</reference>
<name>A0ABS8HZC1_9FIRM</name>
<dbReference type="EMBL" id="JAJHJB010000037">
    <property type="protein sequence ID" value="MCC5467618.1"/>
    <property type="molecule type" value="Genomic_DNA"/>
</dbReference>
<dbReference type="InterPro" id="IPR009734">
    <property type="entry name" value="Myoviridae_GpU"/>
</dbReference>
<organism evidence="1 2">
    <name type="scientific">Pelosinus baikalensis</name>
    <dbReference type="NCBI Taxonomy" id="2892015"/>
    <lineage>
        <taxon>Bacteria</taxon>
        <taxon>Bacillati</taxon>
        <taxon>Bacillota</taxon>
        <taxon>Negativicutes</taxon>
        <taxon>Selenomonadales</taxon>
        <taxon>Sporomusaceae</taxon>
        <taxon>Pelosinus</taxon>
    </lineage>
</organism>
<accession>A0ABS8HZC1</accession>
<dbReference type="Pfam" id="PF06995">
    <property type="entry name" value="Phage_P2_GpU"/>
    <property type="match status" value="1"/>
</dbReference>
<keyword evidence="2" id="KW-1185">Reference proteome</keyword>
<gene>
    <name evidence="1" type="ORF">LMF89_19985</name>
</gene>